<dbReference type="Gene3D" id="2.60.40.10">
    <property type="entry name" value="Immunoglobulins"/>
    <property type="match status" value="2"/>
</dbReference>
<dbReference type="RefSeq" id="WP_072427310.1">
    <property type="nucleotide sequence ID" value="NZ_FPKR01000003.1"/>
</dbReference>
<dbReference type="PANTHER" id="PTHR42972">
    <property type="entry name" value="TOL-PAL SYSTEM PROTEIN TOLB"/>
    <property type="match status" value="1"/>
</dbReference>
<keyword evidence="1" id="KW-0732">Signal</keyword>
<feature type="domain" description="Fibronectin type-III" evidence="2">
    <location>
        <begin position="438"/>
        <end position="528"/>
    </location>
</feature>
<dbReference type="SMART" id="SM00060">
    <property type="entry name" value="FN3"/>
    <property type="match status" value="2"/>
</dbReference>
<dbReference type="AlphaFoldDB" id="A0A1K2HAI7"/>
<keyword evidence="4" id="KW-1185">Reference proteome</keyword>
<protein>
    <submittedName>
        <fullName evidence="3">Esterase PHB depolymerase</fullName>
    </submittedName>
</protein>
<evidence type="ECO:0000256" key="1">
    <source>
        <dbReference type="SAM" id="SignalP"/>
    </source>
</evidence>
<dbReference type="InterPro" id="IPR003961">
    <property type="entry name" value="FN3_dom"/>
</dbReference>
<dbReference type="Proteomes" id="UP000186513">
    <property type="component" value="Unassembled WGS sequence"/>
</dbReference>
<reference evidence="3 4" key="1">
    <citation type="submission" date="2016-11" db="EMBL/GenBank/DDBJ databases">
        <authorList>
            <person name="Jaros S."/>
            <person name="Januszkiewicz K."/>
            <person name="Wedrychowicz H."/>
        </authorList>
    </citation>
    <scope>NUCLEOTIDE SEQUENCE [LARGE SCALE GENOMIC DNA]</scope>
    <source>
        <strain evidence="3 4">DSM 18899</strain>
    </source>
</reference>
<accession>A0A1K2HAI7</accession>
<gene>
    <name evidence="3" type="ORF">SAMN02745887_00758</name>
</gene>
<dbReference type="SUPFAM" id="SSF49265">
    <property type="entry name" value="Fibronectin type III"/>
    <property type="match status" value="1"/>
</dbReference>
<organism evidence="3 4">
    <name type="scientific">Chitinimonas taiwanensis DSM 18899</name>
    <dbReference type="NCBI Taxonomy" id="1121279"/>
    <lineage>
        <taxon>Bacteria</taxon>
        <taxon>Pseudomonadati</taxon>
        <taxon>Pseudomonadota</taxon>
        <taxon>Betaproteobacteria</taxon>
        <taxon>Neisseriales</taxon>
        <taxon>Chitinibacteraceae</taxon>
        <taxon>Chitinimonas</taxon>
    </lineage>
</organism>
<dbReference type="STRING" id="1121279.SAMN02745887_00758"/>
<dbReference type="PROSITE" id="PS50853">
    <property type="entry name" value="FN3"/>
    <property type="match status" value="2"/>
</dbReference>
<dbReference type="OrthoDB" id="505233at2"/>
<feature type="chain" id="PRO_5012137047" evidence="1">
    <location>
        <begin position="22"/>
        <end position="586"/>
    </location>
</feature>
<dbReference type="InterPro" id="IPR036116">
    <property type="entry name" value="FN3_sf"/>
</dbReference>
<evidence type="ECO:0000259" key="2">
    <source>
        <dbReference type="PROSITE" id="PS50853"/>
    </source>
</evidence>
<dbReference type="PANTHER" id="PTHR42972:SF8">
    <property type="entry name" value="POLYHYDROXYBUTYRATE DEPOLYMERASE"/>
    <property type="match status" value="1"/>
</dbReference>
<proteinExistence type="predicted"/>
<feature type="signal peptide" evidence="1">
    <location>
        <begin position="1"/>
        <end position="21"/>
    </location>
</feature>
<feature type="domain" description="Fibronectin type-III" evidence="2">
    <location>
        <begin position="348"/>
        <end position="435"/>
    </location>
</feature>
<dbReference type="Gene3D" id="3.40.50.1820">
    <property type="entry name" value="alpha/beta hydrolase"/>
    <property type="match status" value="2"/>
</dbReference>
<sequence length="586" mass="60241">MQAFRSLGALGLGLIAPAALAAVNLGSYNVTLNDSSVSGLSAGGFMAVQLQLAHSSLFKGAGIIAGGPYDCAGQNNYTACMYAGSPNVAPLVSTTNSRSGVSIDPVANLASHKVFLFSGTSDSTVGPGVMNKLRDYYTTASNFVPSANLQYKNNLNTAHTFPTDFDSTGNNACSSATSPYISNCGYDAAGALLQHIYGSLNARNNGTLSGQFIEFNQSEFIANPTSRGMDSTGWLYVPADCAAGQACKLHVALHGCQQYYDKIGDKFIKHTGYNRWADTNRLIVLYPQTVADNSSHATAASGSLPNPNGCWDWVGWYGSNFAQKSGVQISAIKAMMERIASGAVSLAAPSGLAQTGSSASSISLSWNAVSGASGYNLYRNGSKANTSLISSTAYTDAGLISGTAYSYTVRAVGSGGVEGAASSMLNASTTGTPPAVPVPGGLAISSVADSSVGLSWSAVAGVAGYNVYRASSANGPYSRDNSALITTTSYTDSGLSAATTYYWRVRAQDAGGTESADSSAVSATTSSAPVCFTSSNYAHTTAGRATQSGGYTYAKGSGQNMGLWNTFTTTTLKQTGPDYYLIGSCS</sequence>
<name>A0A1K2HAI7_9NEIS</name>
<evidence type="ECO:0000313" key="4">
    <source>
        <dbReference type="Proteomes" id="UP000186513"/>
    </source>
</evidence>
<dbReference type="InterPro" id="IPR013783">
    <property type="entry name" value="Ig-like_fold"/>
</dbReference>
<dbReference type="InterPro" id="IPR029058">
    <property type="entry name" value="AB_hydrolase_fold"/>
</dbReference>
<dbReference type="CDD" id="cd00063">
    <property type="entry name" value="FN3"/>
    <property type="match status" value="1"/>
</dbReference>
<dbReference type="Pfam" id="PF00041">
    <property type="entry name" value="fn3"/>
    <property type="match status" value="2"/>
</dbReference>
<dbReference type="EMBL" id="FPKR01000003">
    <property type="protein sequence ID" value="SFZ73290.1"/>
    <property type="molecule type" value="Genomic_DNA"/>
</dbReference>
<evidence type="ECO:0000313" key="3">
    <source>
        <dbReference type="EMBL" id="SFZ73290.1"/>
    </source>
</evidence>
<dbReference type="SUPFAM" id="SSF53474">
    <property type="entry name" value="alpha/beta-Hydrolases"/>
    <property type="match status" value="1"/>
</dbReference>